<dbReference type="InterPro" id="IPR050820">
    <property type="entry name" value="MFS_Sugar_Transporter"/>
</dbReference>
<dbReference type="Gene3D" id="1.20.1250.20">
    <property type="entry name" value="MFS general substrate transporter like domains"/>
    <property type="match status" value="1"/>
</dbReference>
<dbReference type="PRINTS" id="PR00171">
    <property type="entry name" value="SUGRTRNSPORT"/>
</dbReference>
<dbReference type="CDD" id="cd17359">
    <property type="entry name" value="MFS_XylE_like"/>
    <property type="match status" value="1"/>
</dbReference>
<evidence type="ECO:0000256" key="9">
    <source>
        <dbReference type="SAM" id="Coils"/>
    </source>
</evidence>
<dbReference type="OrthoDB" id="9783823at2"/>
<evidence type="ECO:0000256" key="4">
    <source>
        <dbReference type="ARBA" id="ARBA00022475"/>
    </source>
</evidence>
<keyword evidence="6 10" id="KW-1133">Transmembrane helix</keyword>
<evidence type="ECO:0000256" key="10">
    <source>
        <dbReference type="SAM" id="Phobius"/>
    </source>
</evidence>
<evidence type="ECO:0000256" key="2">
    <source>
        <dbReference type="ARBA" id="ARBA00010992"/>
    </source>
</evidence>
<evidence type="ECO:0000256" key="1">
    <source>
        <dbReference type="ARBA" id="ARBA00004651"/>
    </source>
</evidence>
<feature type="transmembrane region" description="Helical" evidence="10">
    <location>
        <begin position="297"/>
        <end position="315"/>
    </location>
</feature>
<keyword evidence="7 10" id="KW-0472">Membrane</keyword>
<dbReference type="AlphaFoldDB" id="A0A1G6LD79"/>
<evidence type="ECO:0000256" key="5">
    <source>
        <dbReference type="ARBA" id="ARBA00022692"/>
    </source>
</evidence>
<dbReference type="InterPro" id="IPR047984">
    <property type="entry name" value="XylE-like"/>
</dbReference>
<proteinExistence type="inferred from homology"/>
<feature type="transmembrane region" description="Helical" evidence="10">
    <location>
        <begin position="106"/>
        <end position="127"/>
    </location>
</feature>
<dbReference type="Pfam" id="PF00083">
    <property type="entry name" value="Sugar_tr"/>
    <property type="match status" value="1"/>
</dbReference>
<dbReference type="EMBL" id="FMZA01000007">
    <property type="protein sequence ID" value="SDC41198.1"/>
    <property type="molecule type" value="Genomic_DNA"/>
</dbReference>
<feature type="transmembrane region" description="Helical" evidence="10">
    <location>
        <begin position="388"/>
        <end position="411"/>
    </location>
</feature>
<feature type="domain" description="Major facilitator superfamily (MFS) profile" evidence="11">
    <location>
        <begin position="15"/>
        <end position="443"/>
    </location>
</feature>
<dbReference type="InterPro" id="IPR005829">
    <property type="entry name" value="Sugar_transporter_CS"/>
</dbReference>
<dbReference type="InterPro" id="IPR003663">
    <property type="entry name" value="Sugar/inositol_transpt"/>
</dbReference>
<dbReference type="GO" id="GO:0005886">
    <property type="term" value="C:plasma membrane"/>
    <property type="evidence" value="ECO:0007669"/>
    <property type="project" value="UniProtKB-SubCell"/>
</dbReference>
<feature type="transmembrane region" description="Helical" evidence="10">
    <location>
        <begin position="82"/>
        <end position="100"/>
    </location>
</feature>
<dbReference type="STRING" id="1236220.SAMN04488112_107176"/>
<feature type="transmembrane region" description="Helical" evidence="10">
    <location>
        <begin position="417"/>
        <end position="435"/>
    </location>
</feature>
<evidence type="ECO:0000256" key="8">
    <source>
        <dbReference type="RuleBase" id="RU003346"/>
    </source>
</evidence>
<feature type="transmembrane region" description="Helical" evidence="10">
    <location>
        <begin position="12"/>
        <end position="33"/>
    </location>
</feature>
<evidence type="ECO:0000259" key="11">
    <source>
        <dbReference type="PROSITE" id="PS50850"/>
    </source>
</evidence>
<keyword evidence="13" id="KW-1185">Reference proteome</keyword>
<sequence length="472" mass="51290">MPDGKSSHKSFLKLIIIFSTFGGLLFGYDTGVINGALPFMTKELDLTPFTEGLVTSSLLLGAALGAVLGGRLSDHQGRRKNIIYLAVLFIITTLGCTFAPSVSVMVIFRFLLGFAVGGASVTVPTYLAEISPAERRGQMVSRNELMIVTGQLLAFTFNAVIGNIMAESAHAWRYMLAVATAPAIFLFLGMLKMPESPRWLLSKGNKESALQVLRRIRERDRAQKELKEIEKAIAEESALNKAKVKDLAVPWVRRIVFLGIGIAVVQQMTGINSIMYYGTEILREAGFGTEAALIGNIANGVISVLAVMTGIKLLGKFGRRPLLLIGLTGTTTTLFLIGVFSLALDASAALPYIILSLTVIFLAFFQGAIGPVTWLILSEIFPLRLRGIGMGVSVFCLWMVNFLVGLTFPVMMSSIGLSNSFFFFAVVGVGAIAFVKKYLPETKGLSLEQLEKIFRRHGDQEEAPKGYGRQVV</sequence>
<keyword evidence="5 10" id="KW-0812">Transmembrane</keyword>
<organism evidence="12 13">
    <name type="scientific">Melghirimyces thermohalophilus</name>
    <dbReference type="NCBI Taxonomy" id="1236220"/>
    <lineage>
        <taxon>Bacteria</taxon>
        <taxon>Bacillati</taxon>
        <taxon>Bacillota</taxon>
        <taxon>Bacilli</taxon>
        <taxon>Bacillales</taxon>
        <taxon>Thermoactinomycetaceae</taxon>
        <taxon>Melghirimyces</taxon>
    </lineage>
</organism>
<dbReference type="PANTHER" id="PTHR48023">
    <property type="entry name" value="D-XYLOSE-PROTON SYMPORTER-LIKE 2"/>
    <property type="match status" value="1"/>
</dbReference>
<accession>A0A1G6LD79</accession>
<feature type="transmembrane region" description="Helical" evidence="10">
    <location>
        <begin position="255"/>
        <end position="277"/>
    </location>
</feature>
<dbReference type="PANTHER" id="PTHR48023:SF4">
    <property type="entry name" value="D-XYLOSE-PROTON SYMPORTER-LIKE 2"/>
    <property type="match status" value="1"/>
</dbReference>
<dbReference type="NCBIfam" id="TIGR00879">
    <property type="entry name" value="SP"/>
    <property type="match status" value="1"/>
</dbReference>
<dbReference type="Proteomes" id="UP000199387">
    <property type="component" value="Unassembled WGS sequence"/>
</dbReference>
<evidence type="ECO:0000313" key="13">
    <source>
        <dbReference type="Proteomes" id="UP000199387"/>
    </source>
</evidence>
<feature type="transmembrane region" description="Helical" evidence="10">
    <location>
        <begin position="350"/>
        <end position="376"/>
    </location>
</feature>
<dbReference type="PROSITE" id="PS50850">
    <property type="entry name" value="MFS"/>
    <property type="match status" value="1"/>
</dbReference>
<evidence type="ECO:0000256" key="6">
    <source>
        <dbReference type="ARBA" id="ARBA00022989"/>
    </source>
</evidence>
<comment type="similarity">
    <text evidence="2 8">Belongs to the major facilitator superfamily. Sugar transporter (TC 2.A.1.1) family.</text>
</comment>
<dbReference type="PROSITE" id="PS00217">
    <property type="entry name" value="SUGAR_TRANSPORT_2"/>
    <property type="match status" value="1"/>
</dbReference>
<keyword evidence="9" id="KW-0175">Coiled coil</keyword>
<dbReference type="GO" id="GO:1904659">
    <property type="term" value="P:D-glucose transmembrane transport"/>
    <property type="evidence" value="ECO:0007669"/>
    <property type="project" value="TreeGrafter"/>
</dbReference>
<dbReference type="RefSeq" id="WP_091568207.1">
    <property type="nucleotide sequence ID" value="NZ_FMZA01000007.1"/>
</dbReference>
<dbReference type="SUPFAM" id="SSF103473">
    <property type="entry name" value="MFS general substrate transporter"/>
    <property type="match status" value="1"/>
</dbReference>
<feature type="transmembrane region" description="Helical" evidence="10">
    <location>
        <begin position="172"/>
        <end position="191"/>
    </location>
</feature>
<dbReference type="InterPro" id="IPR036259">
    <property type="entry name" value="MFS_trans_sf"/>
</dbReference>
<protein>
    <submittedName>
        <fullName evidence="12">MFS transporter, SP family, major inositol transporter</fullName>
    </submittedName>
</protein>
<feature type="transmembrane region" description="Helical" evidence="10">
    <location>
        <begin position="322"/>
        <end position="344"/>
    </location>
</feature>
<evidence type="ECO:0000256" key="7">
    <source>
        <dbReference type="ARBA" id="ARBA00023136"/>
    </source>
</evidence>
<keyword evidence="3 8" id="KW-0813">Transport</keyword>
<reference evidence="12 13" key="1">
    <citation type="submission" date="2016-10" db="EMBL/GenBank/DDBJ databases">
        <authorList>
            <person name="de Groot N.N."/>
        </authorList>
    </citation>
    <scope>NUCLEOTIDE SEQUENCE [LARGE SCALE GENOMIC DNA]</scope>
    <source>
        <strain evidence="12 13">DSM 45514</strain>
    </source>
</reference>
<feature type="transmembrane region" description="Helical" evidence="10">
    <location>
        <begin position="53"/>
        <end position="70"/>
    </location>
</feature>
<dbReference type="InterPro" id="IPR020846">
    <property type="entry name" value="MFS_dom"/>
</dbReference>
<gene>
    <name evidence="12" type="ORF">SAMN04488112_107176</name>
</gene>
<feature type="coiled-coil region" evidence="9">
    <location>
        <begin position="212"/>
        <end position="239"/>
    </location>
</feature>
<evidence type="ECO:0000256" key="3">
    <source>
        <dbReference type="ARBA" id="ARBA00022448"/>
    </source>
</evidence>
<dbReference type="InterPro" id="IPR005828">
    <property type="entry name" value="MFS_sugar_transport-like"/>
</dbReference>
<dbReference type="FunFam" id="1.20.1250.20:FF:000073">
    <property type="entry name" value="MFS myo-inositol transporter, putative"/>
    <property type="match status" value="1"/>
</dbReference>
<keyword evidence="4" id="KW-1003">Cell membrane</keyword>
<evidence type="ECO:0000313" key="12">
    <source>
        <dbReference type="EMBL" id="SDC41198.1"/>
    </source>
</evidence>
<comment type="subcellular location">
    <subcellularLocation>
        <location evidence="1">Cell membrane</location>
        <topology evidence="1">Multi-pass membrane protein</topology>
    </subcellularLocation>
</comment>
<name>A0A1G6LD79_9BACL</name>
<feature type="transmembrane region" description="Helical" evidence="10">
    <location>
        <begin position="147"/>
        <end position="166"/>
    </location>
</feature>
<dbReference type="GO" id="GO:0022857">
    <property type="term" value="F:transmembrane transporter activity"/>
    <property type="evidence" value="ECO:0007669"/>
    <property type="project" value="InterPro"/>
</dbReference>